<feature type="domain" description="Acyl-CoA dehydrogenase/oxidase C-terminal" evidence="3">
    <location>
        <begin position="2"/>
        <end position="51"/>
    </location>
</feature>
<keyword evidence="2" id="KW-0560">Oxidoreductase</keyword>
<dbReference type="Gene3D" id="1.20.140.10">
    <property type="entry name" value="Butyryl-CoA Dehydrogenase, subunit A, domain 3"/>
    <property type="match status" value="1"/>
</dbReference>
<dbReference type="OrthoDB" id="434771at2759"/>
<dbReference type="GO" id="GO:0005737">
    <property type="term" value="C:cytoplasm"/>
    <property type="evidence" value="ECO:0007669"/>
    <property type="project" value="TreeGrafter"/>
</dbReference>
<dbReference type="PANTHER" id="PTHR48083:SF13">
    <property type="entry name" value="ACYL-COA DEHYDROGENASE FAMILY MEMBER 11"/>
    <property type="match status" value="1"/>
</dbReference>
<dbReference type="AlphaFoldDB" id="A0A8X7TKZ8"/>
<evidence type="ECO:0000256" key="2">
    <source>
        <dbReference type="ARBA" id="ARBA00023002"/>
    </source>
</evidence>
<evidence type="ECO:0000313" key="5">
    <source>
        <dbReference type="Proteomes" id="UP000886595"/>
    </source>
</evidence>
<dbReference type="Proteomes" id="UP000886595">
    <property type="component" value="Unassembled WGS sequence"/>
</dbReference>
<keyword evidence="1" id="KW-0285">Flavoprotein</keyword>
<dbReference type="SUPFAM" id="SSF47203">
    <property type="entry name" value="Acyl-CoA dehydrogenase C-terminal domain-like"/>
    <property type="match status" value="1"/>
</dbReference>
<gene>
    <name evidence="4" type="ORF">Bca52824_085390</name>
</gene>
<organism evidence="4 5">
    <name type="scientific">Brassica carinata</name>
    <name type="common">Ethiopian mustard</name>
    <name type="synonym">Abyssinian cabbage</name>
    <dbReference type="NCBI Taxonomy" id="52824"/>
    <lineage>
        <taxon>Eukaryota</taxon>
        <taxon>Viridiplantae</taxon>
        <taxon>Streptophyta</taxon>
        <taxon>Embryophyta</taxon>
        <taxon>Tracheophyta</taxon>
        <taxon>Spermatophyta</taxon>
        <taxon>Magnoliopsida</taxon>
        <taxon>eudicotyledons</taxon>
        <taxon>Gunneridae</taxon>
        <taxon>Pentapetalae</taxon>
        <taxon>rosids</taxon>
        <taxon>malvids</taxon>
        <taxon>Brassicales</taxon>
        <taxon>Brassicaceae</taxon>
        <taxon>Brassiceae</taxon>
        <taxon>Brassica</taxon>
    </lineage>
</organism>
<dbReference type="EMBL" id="JAAMPC010000017">
    <property type="protein sequence ID" value="KAG2245762.1"/>
    <property type="molecule type" value="Genomic_DNA"/>
</dbReference>
<dbReference type="InterPro" id="IPR036250">
    <property type="entry name" value="AcylCo_DH-like_C"/>
</dbReference>
<comment type="caution">
    <text evidence="4">The sequence shown here is derived from an EMBL/GenBank/DDBJ whole genome shotgun (WGS) entry which is preliminary data.</text>
</comment>
<dbReference type="PANTHER" id="PTHR48083">
    <property type="entry name" value="MEDIUM-CHAIN SPECIFIC ACYL-COA DEHYDROGENASE, MITOCHONDRIAL-RELATED"/>
    <property type="match status" value="1"/>
</dbReference>
<reference evidence="4 5" key="1">
    <citation type="submission" date="2020-02" db="EMBL/GenBank/DDBJ databases">
        <authorList>
            <person name="Ma Q."/>
            <person name="Huang Y."/>
            <person name="Song X."/>
            <person name="Pei D."/>
        </authorList>
    </citation>
    <scope>NUCLEOTIDE SEQUENCE [LARGE SCALE GENOMIC DNA]</scope>
    <source>
        <strain evidence="4">Sxm20200214</strain>
        <tissue evidence="4">Leaf</tissue>
    </source>
</reference>
<dbReference type="GO" id="GO:0033539">
    <property type="term" value="P:fatty acid beta-oxidation using acyl-CoA dehydrogenase"/>
    <property type="evidence" value="ECO:0007669"/>
    <property type="project" value="TreeGrafter"/>
</dbReference>
<accession>A0A8X7TKZ8</accession>
<protein>
    <recommendedName>
        <fullName evidence="3">Acyl-CoA dehydrogenase/oxidase C-terminal domain-containing protein</fullName>
    </recommendedName>
</protein>
<proteinExistence type="predicted"/>
<evidence type="ECO:0000256" key="1">
    <source>
        <dbReference type="ARBA" id="ARBA00022630"/>
    </source>
</evidence>
<dbReference type="GO" id="GO:0003995">
    <property type="term" value="F:acyl-CoA dehydrogenase activity"/>
    <property type="evidence" value="ECO:0007669"/>
    <property type="project" value="TreeGrafter"/>
</dbReference>
<dbReference type="Pfam" id="PF00441">
    <property type="entry name" value="Acyl-CoA_dh_1"/>
    <property type="match status" value="1"/>
</dbReference>
<dbReference type="InterPro" id="IPR050741">
    <property type="entry name" value="Acyl-CoA_dehydrogenase"/>
</dbReference>
<evidence type="ECO:0000259" key="3">
    <source>
        <dbReference type="Pfam" id="PF00441"/>
    </source>
</evidence>
<keyword evidence="5" id="KW-1185">Reference proteome</keyword>
<sequence>MALKVLDTAVQVHGAACLSSDTVLAHLWATTARTLRIADGADEVHLGTIGKLELQRALTLFSQKKESDVLYSTCIKISLRLCLLLKPQYSKPK</sequence>
<dbReference type="InterPro" id="IPR009075">
    <property type="entry name" value="AcylCo_DH/oxidase_C"/>
</dbReference>
<evidence type="ECO:0000313" key="4">
    <source>
        <dbReference type="EMBL" id="KAG2245762.1"/>
    </source>
</evidence>
<name>A0A8X7TKZ8_BRACI</name>